<evidence type="ECO:0000313" key="3">
    <source>
        <dbReference type="EMBL" id="GMR52440.1"/>
    </source>
</evidence>
<dbReference type="SUPFAM" id="SSF46565">
    <property type="entry name" value="Chaperone J-domain"/>
    <property type="match status" value="1"/>
</dbReference>
<dbReference type="GO" id="GO:0005634">
    <property type="term" value="C:nucleus"/>
    <property type="evidence" value="ECO:0007669"/>
    <property type="project" value="TreeGrafter"/>
</dbReference>
<dbReference type="PANTHER" id="PTHR15606">
    <property type="entry name" value="DNAJ HOMOLOG SUBFAMILY C MEMBER 8/LIPOPOLYSACCHARIDE SPECIFIC RESPONSE-7-RELATED"/>
    <property type="match status" value="1"/>
</dbReference>
<evidence type="ECO:0000256" key="1">
    <source>
        <dbReference type="SAM" id="MobiDB-lite"/>
    </source>
</evidence>
<dbReference type="InterPro" id="IPR001623">
    <property type="entry name" value="DnaJ_domain"/>
</dbReference>
<gene>
    <name evidence="3" type="ORF">PMAYCL1PPCAC_22635</name>
</gene>
<dbReference type="SMART" id="SM00271">
    <property type="entry name" value="DnaJ"/>
    <property type="match status" value="1"/>
</dbReference>
<feature type="domain" description="J" evidence="2">
    <location>
        <begin position="45"/>
        <end position="112"/>
    </location>
</feature>
<evidence type="ECO:0000313" key="4">
    <source>
        <dbReference type="Proteomes" id="UP001328107"/>
    </source>
</evidence>
<dbReference type="AlphaFoldDB" id="A0AAN5I5T5"/>
<accession>A0AAN5I5T5</accession>
<dbReference type="PANTHER" id="PTHR15606:SF4">
    <property type="entry name" value="DNAJ HOMOLOG SUBFAMILY C MEMBER 8"/>
    <property type="match status" value="1"/>
</dbReference>
<protein>
    <recommendedName>
        <fullName evidence="2">J domain-containing protein</fullName>
    </recommendedName>
</protein>
<dbReference type="PROSITE" id="PS50076">
    <property type="entry name" value="DNAJ_2"/>
    <property type="match status" value="1"/>
</dbReference>
<dbReference type="InterPro" id="IPR042858">
    <property type="entry name" value="DNAJC8"/>
</dbReference>
<dbReference type="Proteomes" id="UP001328107">
    <property type="component" value="Unassembled WGS sequence"/>
</dbReference>
<evidence type="ECO:0000259" key="2">
    <source>
        <dbReference type="PROSITE" id="PS50076"/>
    </source>
</evidence>
<reference evidence="4" key="1">
    <citation type="submission" date="2022-10" db="EMBL/GenBank/DDBJ databases">
        <title>Genome assembly of Pristionchus species.</title>
        <authorList>
            <person name="Yoshida K."/>
            <person name="Sommer R.J."/>
        </authorList>
    </citation>
    <scope>NUCLEOTIDE SEQUENCE [LARGE SCALE GENOMIC DNA]</scope>
    <source>
        <strain evidence="4">RS5460</strain>
    </source>
</reference>
<feature type="region of interest" description="Disordered" evidence="1">
    <location>
        <begin position="247"/>
        <end position="285"/>
    </location>
</feature>
<dbReference type="PRINTS" id="PR00625">
    <property type="entry name" value="JDOMAIN"/>
</dbReference>
<feature type="non-terminal residue" evidence="3">
    <location>
        <position position="1"/>
    </location>
</feature>
<proteinExistence type="predicted"/>
<dbReference type="FunFam" id="1.10.287.110:FF:000158">
    <property type="entry name" value="dnaJ homolog subfamily C member 8"/>
    <property type="match status" value="1"/>
</dbReference>
<name>A0AAN5I5T5_9BILA</name>
<dbReference type="Gene3D" id="1.10.287.110">
    <property type="entry name" value="DnaJ domain"/>
    <property type="match status" value="1"/>
</dbReference>
<dbReference type="Pfam" id="PF00226">
    <property type="entry name" value="DnaJ"/>
    <property type="match status" value="1"/>
</dbReference>
<feature type="compositionally biased region" description="Low complexity" evidence="1">
    <location>
        <begin position="253"/>
        <end position="263"/>
    </location>
</feature>
<organism evidence="3 4">
    <name type="scientific">Pristionchus mayeri</name>
    <dbReference type="NCBI Taxonomy" id="1317129"/>
    <lineage>
        <taxon>Eukaryota</taxon>
        <taxon>Metazoa</taxon>
        <taxon>Ecdysozoa</taxon>
        <taxon>Nematoda</taxon>
        <taxon>Chromadorea</taxon>
        <taxon>Rhabditida</taxon>
        <taxon>Rhabditina</taxon>
        <taxon>Diplogasteromorpha</taxon>
        <taxon>Diplogasteroidea</taxon>
        <taxon>Neodiplogasteridae</taxon>
        <taxon>Pristionchus</taxon>
    </lineage>
</organism>
<keyword evidence="4" id="KW-1185">Reference proteome</keyword>
<dbReference type="EMBL" id="BTRK01000005">
    <property type="protein sequence ID" value="GMR52440.1"/>
    <property type="molecule type" value="Genomic_DNA"/>
</dbReference>
<comment type="caution">
    <text evidence="3">The sequence shown here is derived from an EMBL/GenBank/DDBJ whole genome shotgun (WGS) entry which is preliminary data.</text>
</comment>
<dbReference type="InterPro" id="IPR036869">
    <property type="entry name" value="J_dom_sf"/>
</dbReference>
<dbReference type="CDD" id="cd06257">
    <property type="entry name" value="DnaJ"/>
    <property type="match status" value="1"/>
</dbReference>
<sequence>GQAAMKNELERLYNLKVQESEDSVLTSEQQLGRLLGPGSVYLNLNPFEVLQISIDMDLEAAKEKYEKLSLLIHPDKNPDDRERADKSCDIVKKAVAIVEDPAQLAKAKDCYREARLARMLPEDDRGSIDWNEPSLKKALWVEVMLKFSEVAERVVARRRADEWKRERCEILKWVAKVLMGLFLGQSLSLFLFFSPHLSHSSLLVLLCEADLHVQGLHLRVRRVSAAAVAGDCSIRLHGVPSDGRRVLSPYRLSTPPRSASTSPARRHFSSRSSPGHPHYSSRRDSAHSSILHYDPQLSAILIPYPPLPS</sequence>